<sequence>MSSISVALAGRFLPDLSPIGTVAGEVRVTGLASGPELRATLRGSGLRPGASWSNGLPSLNLRAEASWVSGAARLRAELEAGRAGRLTLTATLPQGFGNTAQLEAGLEGSLALQPLAAPFLAAGANRVTGRLQLALRASGPLSAPELGGRATLSGGEYRNPVYGVRVRDISGTIVGEGTRLVVERLGARTVGGGTIALRGDVDFGVDGLPADLTLTARNARPAVSDLVTATVDAGLRLVGPLLGNGLLSGQVRVQRAEVRIPQSIPSSVPVLENVRVRGTPPPGAILPPSAQPNASNSAAPADLPPIRLEVAIMVPGQIFVRGRGVDAELGGGLRIGGTLAEPVPQGGFDLRRGTLSVLARRLTFDRGRIDFANGTLMPRLDLTARSQAGSTSIIVAVQGTPTKPEITFSSSPELPQDEILARLLFDRSTDRLSPFEIAQIAAAVAQLTGIGGGRGAAP</sequence>
<keyword evidence="2" id="KW-0812">Transmembrane</keyword>
<evidence type="ECO:0000259" key="6">
    <source>
        <dbReference type="Pfam" id="PF04357"/>
    </source>
</evidence>
<evidence type="ECO:0000256" key="1">
    <source>
        <dbReference type="ARBA" id="ARBA00004167"/>
    </source>
</evidence>
<reference evidence="7 8" key="1">
    <citation type="submission" date="2024-09" db="EMBL/GenBank/DDBJ databases">
        <authorList>
            <person name="Sun Q."/>
            <person name="Mori K."/>
        </authorList>
    </citation>
    <scope>NUCLEOTIDE SEQUENCE [LARGE SCALE GENOMIC DNA]</scope>
    <source>
        <strain evidence="7 8">CCM 7468</strain>
    </source>
</reference>
<evidence type="ECO:0000256" key="2">
    <source>
        <dbReference type="ARBA" id="ARBA00022692"/>
    </source>
</evidence>
<feature type="region of interest" description="Disordered" evidence="5">
    <location>
        <begin position="280"/>
        <end position="300"/>
    </location>
</feature>
<dbReference type="Proteomes" id="UP001589789">
    <property type="component" value="Unassembled WGS sequence"/>
</dbReference>
<evidence type="ECO:0000256" key="3">
    <source>
        <dbReference type="ARBA" id="ARBA00022989"/>
    </source>
</evidence>
<evidence type="ECO:0000313" key="8">
    <source>
        <dbReference type="Proteomes" id="UP001589789"/>
    </source>
</evidence>
<name>A0ABV6IS05_9PROT</name>
<comment type="caution">
    <text evidence="7">The sequence shown here is derived from an EMBL/GenBank/DDBJ whole genome shotgun (WGS) entry which is preliminary data.</text>
</comment>
<feature type="domain" description="Translocation and assembly module TamB C-terminal" evidence="6">
    <location>
        <begin position="184"/>
        <end position="450"/>
    </location>
</feature>
<dbReference type="InterPro" id="IPR007452">
    <property type="entry name" value="TamB_C"/>
</dbReference>
<dbReference type="EMBL" id="JBHLVZ010000032">
    <property type="protein sequence ID" value="MFC0386405.1"/>
    <property type="molecule type" value="Genomic_DNA"/>
</dbReference>
<accession>A0ABV6IS05</accession>
<keyword evidence="4" id="KW-0472">Membrane</keyword>
<evidence type="ECO:0000256" key="4">
    <source>
        <dbReference type="ARBA" id="ARBA00023136"/>
    </source>
</evidence>
<organism evidence="7 8">
    <name type="scientific">Muricoccus vinaceus</name>
    <dbReference type="NCBI Taxonomy" id="424704"/>
    <lineage>
        <taxon>Bacteria</taxon>
        <taxon>Pseudomonadati</taxon>
        <taxon>Pseudomonadota</taxon>
        <taxon>Alphaproteobacteria</taxon>
        <taxon>Acetobacterales</taxon>
        <taxon>Roseomonadaceae</taxon>
        <taxon>Muricoccus</taxon>
    </lineage>
</organism>
<proteinExistence type="predicted"/>
<evidence type="ECO:0000256" key="5">
    <source>
        <dbReference type="SAM" id="MobiDB-lite"/>
    </source>
</evidence>
<protein>
    <submittedName>
        <fullName evidence="7">Translocation/assembly module TamB domain-containing protein</fullName>
    </submittedName>
</protein>
<gene>
    <name evidence="7" type="ORF">ACFFIC_12765</name>
</gene>
<dbReference type="PANTHER" id="PTHR36985:SF1">
    <property type="entry name" value="TRANSLOCATION AND ASSEMBLY MODULE SUBUNIT TAMB"/>
    <property type="match status" value="1"/>
</dbReference>
<keyword evidence="8" id="KW-1185">Reference proteome</keyword>
<dbReference type="RefSeq" id="WP_377050838.1">
    <property type="nucleotide sequence ID" value="NZ_JBHLVZ010000032.1"/>
</dbReference>
<comment type="subcellular location">
    <subcellularLocation>
        <location evidence="1">Membrane</location>
        <topology evidence="1">Single-pass membrane protein</topology>
    </subcellularLocation>
</comment>
<dbReference type="PANTHER" id="PTHR36985">
    <property type="entry name" value="TRANSLOCATION AND ASSEMBLY MODULE SUBUNIT TAMB"/>
    <property type="match status" value="1"/>
</dbReference>
<keyword evidence="3" id="KW-1133">Transmembrane helix</keyword>
<feature type="compositionally biased region" description="Low complexity" evidence="5">
    <location>
        <begin position="286"/>
        <end position="300"/>
    </location>
</feature>
<evidence type="ECO:0000313" key="7">
    <source>
        <dbReference type="EMBL" id="MFC0386405.1"/>
    </source>
</evidence>
<dbReference type="Pfam" id="PF04357">
    <property type="entry name" value="TamB"/>
    <property type="match status" value="1"/>
</dbReference>